<comment type="caution">
    <text evidence="7">The sequence shown here is derived from an EMBL/GenBank/DDBJ whole genome shotgun (WGS) entry which is preliminary data.</text>
</comment>
<evidence type="ECO:0000313" key="8">
    <source>
        <dbReference type="Proteomes" id="UP000286773"/>
    </source>
</evidence>
<proteinExistence type="inferred from homology"/>
<organism evidence="7 8">
    <name type="scientific">Vagococcus acidifermentans</name>
    <dbReference type="NCBI Taxonomy" id="564710"/>
    <lineage>
        <taxon>Bacteria</taxon>
        <taxon>Bacillati</taxon>
        <taxon>Bacillota</taxon>
        <taxon>Bacilli</taxon>
        <taxon>Lactobacillales</taxon>
        <taxon>Enterococcaceae</taxon>
        <taxon>Vagococcus</taxon>
    </lineage>
</organism>
<keyword evidence="3 6" id="KW-0812">Transmembrane</keyword>
<evidence type="ECO:0000256" key="3">
    <source>
        <dbReference type="ARBA" id="ARBA00022692"/>
    </source>
</evidence>
<keyword evidence="5 6" id="KW-0472">Membrane</keyword>
<dbReference type="GO" id="GO:0005886">
    <property type="term" value="C:plasma membrane"/>
    <property type="evidence" value="ECO:0007669"/>
    <property type="project" value="TreeGrafter"/>
</dbReference>
<reference evidence="7 8" key="1">
    <citation type="submission" date="2017-05" db="EMBL/GenBank/DDBJ databases">
        <title>Vagococcus spp. assemblies.</title>
        <authorList>
            <person name="Gulvik C.A."/>
        </authorList>
    </citation>
    <scope>NUCLEOTIDE SEQUENCE [LARGE SCALE GENOMIC DNA]</scope>
    <source>
        <strain evidence="7 8">LMG 24798</strain>
    </source>
</reference>
<dbReference type="Proteomes" id="UP000286773">
    <property type="component" value="Unassembled WGS sequence"/>
</dbReference>
<dbReference type="PANTHER" id="PTHR23291:SF50">
    <property type="entry name" value="PROTEIN LIFEGUARD 4"/>
    <property type="match status" value="1"/>
</dbReference>
<evidence type="ECO:0000256" key="6">
    <source>
        <dbReference type="RuleBase" id="RU004379"/>
    </source>
</evidence>
<dbReference type="InterPro" id="IPR006214">
    <property type="entry name" value="Bax_inhibitor_1-related"/>
</dbReference>
<gene>
    <name evidence="7" type="ORF">CBF27_11505</name>
</gene>
<evidence type="ECO:0000256" key="2">
    <source>
        <dbReference type="ARBA" id="ARBA00010350"/>
    </source>
</evidence>
<comment type="subcellular location">
    <subcellularLocation>
        <location evidence="1">Membrane</location>
        <topology evidence="1">Multi-pass membrane protein</topology>
    </subcellularLocation>
</comment>
<feature type="transmembrane region" description="Helical" evidence="6">
    <location>
        <begin position="165"/>
        <end position="183"/>
    </location>
</feature>
<dbReference type="EMBL" id="NGKC01000015">
    <property type="protein sequence ID" value="RSU09964.1"/>
    <property type="molecule type" value="Genomic_DNA"/>
</dbReference>
<accession>A0A430APX0</accession>
<sequence length="229" mass="25181">MENKQQAKASGLSGFFSRVYAYVGLGVGISALVSYLLSTMFVYEYERFLYSSPFTFWGLWIAQLALVFYLGRSAVKDTPIVKSIIGYVAYSVLTGVTLTATLLVYTGETVTSAFITTAVTFGVMAVFGMVTKKDLSGWGHALISMVLGIIIAMLLNVFILRSEPVELFISLVTVVVFAGLTAYDNQKIKALYYHYGGSAVQGLAIYCALMLYLDIINLFLAFLRIFGRD</sequence>
<dbReference type="Pfam" id="PF01027">
    <property type="entry name" value="Bax1-I"/>
    <property type="match status" value="1"/>
</dbReference>
<feature type="transmembrane region" description="Helical" evidence="6">
    <location>
        <begin position="111"/>
        <end position="130"/>
    </location>
</feature>
<evidence type="ECO:0000256" key="1">
    <source>
        <dbReference type="ARBA" id="ARBA00004141"/>
    </source>
</evidence>
<dbReference type="OrthoDB" id="9793828at2"/>
<evidence type="ECO:0000256" key="4">
    <source>
        <dbReference type="ARBA" id="ARBA00022989"/>
    </source>
</evidence>
<name>A0A430APX0_9ENTE</name>
<feature type="transmembrane region" description="Helical" evidence="6">
    <location>
        <begin position="54"/>
        <end position="72"/>
    </location>
</feature>
<dbReference type="PANTHER" id="PTHR23291">
    <property type="entry name" value="BAX INHIBITOR-RELATED"/>
    <property type="match status" value="1"/>
</dbReference>
<evidence type="ECO:0000256" key="5">
    <source>
        <dbReference type="ARBA" id="ARBA00023136"/>
    </source>
</evidence>
<comment type="similarity">
    <text evidence="2 6">Belongs to the BI1 family.</text>
</comment>
<dbReference type="CDD" id="cd10432">
    <property type="entry name" value="BI-1-like_bacterial"/>
    <property type="match status" value="1"/>
</dbReference>
<evidence type="ECO:0008006" key="9">
    <source>
        <dbReference type="Google" id="ProtNLM"/>
    </source>
</evidence>
<dbReference type="AlphaFoldDB" id="A0A430APX0"/>
<feature type="transmembrane region" description="Helical" evidence="6">
    <location>
        <begin position="20"/>
        <end position="42"/>
    </location>
</feature>
<feature type="transmembrane region" description="Helical" evidence="6">
    <location>
        <begin position="203"/>
        <end position="226"/>
    </location>
</feature>
<dbReference type="RefSeq" id="WP_126814555.1">
    <property type="nucleotide sequence ID" value="NZ_NGKC01000015.1"/>
</dbReference>
<evidence type="ECO:0000313" key="7">
    <source>
        <dbReference type="EMBL" id="RSU09964.1"/>
    </source>
</evidence>
<keyword evidence="4 6" id="KW-1133">Transmembrane helix</keyword>
<protein>
    <recommendedName>
        <fullName evidence="9">BAX inhibitor (BI)-1/YccA family protein</fullName>
    </recommendedName>
</protein>
<keyword evidence="8" id="KW-1185">Reference proteome</keyword>
<feature type="transmembrane region" description="Helical" evidence="6">
    <location>
        <begin position="84"/>
        <end position="105"/>
    </location>
</feature>
<feature type="transmembrane region" description="Helical" evidence="6">
    <location>
        <begin position="137"/>
        <end position="159"/>
    </location>
</feature>